<proteinExistence type="predicted"/>
<evidence type="ECO:0008006" key="4">
    <source>
        <dbReference type="Google" id="ProtNLM"/>
    </source>
</evidence>
<evidence type="ECO:0000256" key="1">
    <source>
        <dbReference type="SAM" id="MobiDB-lite"/>
    </source>
</evidence>
<evidence type="ECO:0000313" key="2">
    <source>
        <dbReference type="EMBL" id="KAL0575934.1"/>
    </source>
</evidence>
<organism evidence="2 3">
    <name type="scientific">Marasmius crinis-equi</name>
    <dbReference type="NCBI Taxonomy" id="585013"/>
    <lineage>
        <taxon>Eukaryota</taxon>
        <taxon>Fungi</taxon>
        <taxon>Dikarya</taxon>
        <taxon>Basidiomycota</taxon>
        <taxon>Agaricomycotina</taxon>
        <taxon>Agaricomycetes</taxon>
        <taxon>Agaricomycetidae</taxon>
        <taxon>Agaricales</taxon>
        <taxon>Marasmiineae</taxon>
        <taxon>Marasmiaceae</taxon>
        <taxon>Marasmius</taxon>
    </lineage>
</organism>
<name>A0ABR3FKK9_9AGAR</name>
<protein>
    <recommendedName>
        <fullName evidence="4">C2H2-type domain-containing protein</fullName>
    </recommendedName>
</protein>
<reference evidence="2 3" key="1">
    <citation type="submission" date="2024-02" db="EMBL/GenBank/DDBJ databases">
        <title>A draft genome for the cacao thread blight pathogen Marasmius crinis-equi.</title>
        <authorList>
            <person name="Cohen S.P."/>
            <person name="Baruah I.K."/>
            <person name="Amoako-Attah I."/>
            <person name="Bukari Y."/>
            <person name="Meinhardt L.W."/>
            <person name="Bailey B.A."/>
        </authorList>
    </citation>
    <scope>NUCLEOTIDE SEQUENCE [LARGE SCALE GENOMIC DNA]</scope>
    <source>
        <strain evidence="2 3">GH-76</strain>
    </source>
</reference>
<keyword evidence="3" id="KW-1185">Reference proteome</keyword>
<dbReference type="Proteomes" id="UP001465976">
    <property type="component" value="Unassembled WGS sequence"/>
</dbReference>
<gene>
    <name evidence="2" type="ORF">V5O48_006045</name>
</gene>
<sequence>MDCFTLNSSALPVTGLGLTAGCEHDQLHPSVTGVVIPSTQSFNDFTFDFSSSQLQQYLCEETSAQLSREFFQATDSNHPLNLPNNVTGDDGLVYTEELLELHQYLWSLSDEEVISYLGRMHEVDNAEWKVWVRRSMACVGAPIPTDTSENCYNDIQQPLGLMACDNVPDNTPYDLDESLDCHDYMNIDTLLNTNTPLADQNSFPYSADSSTPVDTGMICDGYGHRYELNDANTLLHQAVSPSNLVASDVSTPSTTFESFGPPESKNELVRRIPSPPPHATLGYHDTGAGAGYGIFFPFVEENPATSPESTEIEQRSAEAGNCINTKLPKHIRDTVPPNMMFTWRASAPTDFIETDTTNFAQPPSKLSVGPIRSVKIKARKQRVPQAHSPMAFTTDDDEFDSDSSSGSDYNPIFPHPFVCQWSKTSDGKPVNCSYVFSTTNTSSPNFHKLFLAELETHMKEDHLPAYRSDMETDARGRVACQWKGCTTKGVMYPSLLKHLLTQHSLYKYKCERCGIMVRKGNDMSRHRQPSSTGASKCDIQQMVLKGLHREVGSK</sequence>
<comment type="caution">
    <text evidence="2">The sequence shown here is derived from an EMBL/GenBank/DDBJ whole genome shotgun (WGS) entry which is preliminary data.</text>
</comment>
<dbReference type="EMBL" id="JBAHYK010000261">
    <property type="protein sequence ID" value="KAL0575934.1"/>
    <property type="molecule type" value="Genomic_DNA"/>
</dbReference>
<accession>A0ABR3FKK9</accession>
<evidence type="ECO:0000313" key="3">
    <source>
        <dbReference type="Proteomes" id="UP001465976"/>
    </source>
</evidence>
<feature type="region of interest" description="Disordered" evidence="1">
    <location>
        <begin position="378"/>
        <end position="406"/>
    </location>
</feature>
<dbReference type="Gene3D" id="6.10.140.370">
    <property type="match status" value="1"/>
</dbReference>